<protein>
    <recommendedName>
        <fullName evidence="2">DUF4399 domain-containing protein</fullName>
    </recommendedName>
</protein>
<sequence length="149" mass="15876">MIQLVPIVISFFLAFCLSFLSIIPQASADGLISHAPADAEAYIITPTDGDSVAQTFTVKFGLSGMGIAPAGVERENTGHHHLLVDLADSPDLTASLPANDRIRHFGGGQTETQLTLPPGEHTLQLLLGNYVHVPHDNPVMSKKITISVK</sequence>
<feature type="signal peptide" evidence="1">
    <location>
        <begin position="1"/>
        <end position="28"/>
    </location>
</feature>
<dbReference type="AlphaFoldDB" id="A0A563W1H1"/>
<evidence type="ECO:0000256" key="1">
    <source>
        <dbReference type="SAM" id="SignalP"/>
    </source>
</evidence>
<evidence type="ECO:0000259" key="2">
    <source>
        <dbReference type="Pfam" id="PF14347"/>
    </source>
</evidence>
<keyword evidence="4" id="KW-1185">Reference proteome</keyword>
<proteinExistence type="predicted"/>
<keyword evidence="1" id="KW-0732">Signal</keyword>
<dbReference type="OrthoDB" id="531568at2"/>
<gene>
    <name evidence="3" type="ORF">H1P_620015</name>
</gene>
<organism evidence="3 4">
    <name type="scientific">Hyella patelloides LEGE 07179</name>
    <dbReference type="NCBI Taxonomy" id="945734"/>
    <lineage>
        <taxon>Bacteria</taxon>
        <taxon>Bacillati</taxon>
        <taxon>Cyanobacteriota</taxon>
        <taxon>Cyanophyceae</taxon>
        <taxon>Pleurocapsales</taxon>
        <taxon>Hyellaceae</taxon>
        <taxon>Hyella</taxon>
    </lineage>
</organism>
<dbReference type="Pfam" id="PF14347">
    <property type="entry name" value="DUF4399"/>
    <property type="match status" value="1"/>
</dbReference>
<dbReference type="EMBL" id="CAACVJ010000579">
    <property type="protein sequence ID" value="VEP17506.1"/>
    <property type="molecule type" value="Genomic_DNA"/>
</dbReference>
<accession>A0A563W1H1</accession>
<feature type="chain" id="PRO_5021700226" description="DUF4399 domain-containing protein" evidence="1">
    <location>
        <begin position="29"/>
        <end position="149"/>
    </location>
</feature>
<evidence type="ECO:0000313" key="4">
    <source>
        <dbReference type="Proteomes" id="UP000320055"/>
    </source>
</evidence>
<evidence type="ECO:0000313" key="3">
    <source>
        <dbReference type="EMBL" id="VEP17506.1"/>
    </source>
</evidence>
<dbReference type="RefSeq" id="WP_144867148.1">
    <property type="nucleotide sequence ID" value="NZ_LR213821.1"/>
</dbReference>
<dbReference type="InterPro" id="IPR025512">
    <property type="entry name" value="DUF4399"/>
</dbReference>
<reference evidence="3 4" key="1">
    <citation type="submission" date="2019-01" db="EMBL/GenBank/DDBJ databases">
        <authorList>
            <person name="Brito A."/>
        </authorList>
    </citation>
    <scope>NUCLEOTIDE SEQUENCE [LARGE SCALE GENOMIC DNA]</scope>
    <source>
        <strain evidence="3">1</strain>
    </source>
</reference>
<name>A0A563W1H1_9CYAN</name>
<feature type="domain" description="DUF4399" evidence="2">
    <location>
        <begin position="58"/>
        <end position="149"/>
    </location>
</feature>
<dbReference type="Proteomes" id="UP000320055">
    <property type="component" value="Unassembled WGS sequence"/>
</dbReference>